<reference evidence="2 3" key="1">
    <citation type="journal article" date="2024" name="Int. J. Syst. Evol. Microbiol.">
        <title>Clostridium omnivorum sp. nov., isolated from anoxic soil under the treatment of reductive soil disinfestation.</title>
        <authorList>
            <person name="Ueki A."/>
            <person name="Tonouchi A."/>
            <person name="Kaku N."/>
            <person name="Honma S."/>
            <person name="Ueki K."/>
        </authorList>
    </citation>
    <scope>NUCLEOTIDE SEQUENCE [LARGE SCALE GENOMIC DNA]</scope>
    <source>
        <strain evidence="2 3">E14</strain>
    </source>
</reference>
<dbReference type="EMBL" id="BRXR01000001">
    <property type="protein sequence ID" value="GLC31339.1"/>
    <property type="molecule type" value="Genomic_DNA"/>
</dbReference>
<keyword evidence="3" id="KW-1185">Reference proteome</keyword>
<dbReference type="PANTHER" id="PTHR47799">
    <property type="entry name" value="OMEGA-AMIDASE YAFV"/>
    <property type="match status" value="1"/>
</dbReference>
<dbReference type="SUPFAM" id="SSF56317">
    <property type="entry name" value="Carbon-nitrogen hydrolase"/>
    <property type="match status" value="1"/>
</dbReference>
<dbReference type="Pfam" id="PF00795">
    <property type="entry name" value="CN_hydrolase"/>
    <property type="match status" value="1"/>
</dbReference>
<feature type="domain" description="CN hydrolase" evidence="1">
    <location>
        <begin position="1"/>
        <end position="233"/>
    </location>
</feature>
<dbReference type="PROSITE" id="PS50263">
    <property type="entry name" value="CN_HYDROLASE"/>
    <property type="match status" value="1"/>
</dbReference>
<proteinExistence type="predicted"/>
<evidence type="ECO:0000313" key="3">
    <source>
        <dbReference type="Proteomes" id="UP001208567"/>
    </source>
</evidence>
<organism evidence="2 3">
    <name type="scientific">Clostridium omnivorum</name>
    <dbReference type="NCBI Taxonomy" id="1604902"/>
    <lineage>
        <taxon>Bacteria</taxon>
        <taxon>Bacillati</taxon>
        <taxon>Bacillota</taxon>
        <taxon>Clostridia</taxon>
        <taxon>Eubacteriales</taxon>
        <taxon>Clostridiaceae</taxon>
        <taxon>Clostridium</taxon>
    </lineage>
</organism>
<accession>A0ABQ5N817</accession>
<dbReference type="InterPro" id="IPR052737">
    <property type="entry name" value="Omega-amidase_YafV"/>
</dbReference>
<dbReference type="RefSeq" id="WP_264850621.1">
    <property type="nucleotide sequence ID" value="NZ_BRXR01000001.1"/>
</dbReference>
<protein>
    <submittedName>
        <fullName evidence="2">Amidohydrolase</fullName>
    </submittedName>
</protein>
<dbReference type="InterPro" id="IPR003010">
    <property type="entry name" value="C-N_Hydrolase"/>
</dbReference>
<dbReference type="InterPro" id="IPR036526">
    <property type="entry name" value="C-N_Hydrolase_sf"/>
</dbReference>
<evidence type="ECO:0000313" key="2">
    <source>
        <dbReference type="EMBL" id="GLC31339.1"/>
    </source>
</evidence>
<gene>
    <name evidence="2" type="ORF">bsdE14_27490</name>
</gene>
<dbReference type="Proteomes" id="UP001208567">
    <property type="component" value="Unassembled WGS sequence"/>
</dbReference>
<name>A0ABQ5N817_9CLOT</name>
<comment type="caution">
    <text evidence="2">The sequence shown here is derived from an EMBL/GenBank/DDBJ whole genome shotgun (WGS) entry which is preliminary data.</text>
</comment>
<sequence length="260" mass="29287">MKLGLAQMKIEFENKALNREKCSKFIAEAALNQVDLLLFPEMSLTGFSMKVEAMGETDSSTLHWFKEQAVVHNINLGFGHIEKTSEKGKNKFSIVSSDGNKLCTYTKIHPFSYGTESEFYTGGNEIVYTSLKNFQITPFICYDLRFPEIFQIASKSCQLITVAANWPKARREHWITLLKARAIENQCYIAGVNAVGSINNLEYSGDSMIIDPLGNILTQCSDSEALLIADLDINEVNTLRKSFPIKDDRRENLYSAISLK</sequence>
<dbReference type="PANTHER" id="PTHR47799:SF1">
    <property type="entry name" value="OMEGA-AMIDASE YAFV"/>
    <property type="match status" value="1"/>
</dbReference>
<dbReference type="CDD" id="cd07583">
    <property type="entry name" value="nitrilase_5"/>
    <property type="match status" value="1"/>
</dbReference>
<dbReference type="Gene3D" id="3.60.110.10">
    <property type="entry name" value="Carbon-nitrogen hydrolase"/>
    <property type="match status" value="1"/>
</dbReference>
<evidence type="ECO:0000259" key="1">
    <source>
        <dbReference type="PROSITE" id="PS50263"/>
    </source>
</evidence>